<protein>
    <recommendedName>
        <fullName evidence="14">Nuclear receptor domain-containing protein</fullName>
    </recommendedName>
</protein>
<keyword evidence="1" id="KW-0479">Metal-binding</keyword>
<feature type="compositionally biased region" description="Low complexity" evidence="9">
    <location>
        <begin position="396"/>
        <end position="406"/>
    </location>
</feature>
<dbReference type="AlphaFoldDB" id="A0A7R9LAV5"/>
<dbReference type="PROSITE" id="PS51843">
    <property type="entry name" value="NR_LBD"/>
    <property type="match status" value="1"/>
</dbReference>
<dbReference type="PRINTS" id="PR00047">
    <property type="entry name" value="STROIDFINGER"/>
</dbReference>
<dbReference type="InterPro" id="IPR000536">
    <property type="entry name" value="Nucl_hrmn_rcpt_lig-bd"/>
</dbReference>
<evidence type="ECO:0000256" key="9">
    <source>
        <dbReference type="SAM" id="MobiDB-lite"/>
    </source>
</evidence>
<evidence type="ECO:0000256" key="8">
    <source>
        <dbReference type="ARBA" id="ARBA00023242"/>
    </source>
</evidence>
<dbReference type="PANTHER" id="PTHR24082:SF283">
    <property type="entry name" value="NUCLEAR HORMONE RECEPTOR HR96"/>
    <property type="match status" value="1"/>
</dbReference>
<sequence length="639" mass="72972">MSKSTSYHFNVMTCESCKAFFRRNALKNKDHFKCKSSGNCKIDVKTRSICKRCRLDQCFKVGMKTNLLYSDKQKQLRKSIIESNKRQLSGDINEVIGGDTDQFNSFQNHNSSDNCSTNSIIVNDNSVELRNNYNTEVMDNPGLSIIPIVRPITDYSNQFNELEGNRLSELMDALKIMQIPTTTCDHIVVNSHQDALNLVMAHNDHKIEKTIKMAKCMNGFNSLNESDQMILITHSVMQIEILRMILCFNFTDNSWTYINNNTPYVIKLDLFRKYPDSQTRNLKSFGNHMKFLQNMGLDWESDPLIIDLLSYSYHFSVISCESCKSFFRRNAEKGENHYKCYLGNNCKLDVKGRNSCKKCRLDKCFAVGMKTDSFQTDEQNRLRKSIIDKNRKRKLSNTSSITTNSSGDGVYSDTSSPLRSPPLSPLQLDCVDTISIDDSLTDISTDNDFEDIIVCNPVVNKSELQSIVPIMRPITDYSNQFNELEGNRLSELLEATKLVSLPTLSATANANYIFINDPLEAMNVMIAKNDPHIRCIINMCKSLNGFNTLCESDRMVLIKHSSMEIENDTLYKINMNMFGTLPEHIPNMPDIPDKNDLIKDFLENMGLDWESDTLILDLLSAIVLFNPDRPKLKSKDVIK</sequence>
<proteinExistence type="predicted"/>
<dbReference type="InterPro" id="IPR050234">
    <property type="entry name" value="Nuclear_hormone_rcpt_NR1"/>
</dbReference>
<dbReference type="InterPro" id="IPR001628">
    <property type="entry name" value="Znf_hrmn_rcpt"/>
</dbReference>
<evidence type="ECO:0000256" key="6">
    <source>
        <dbReference type="ARBA" id="ARBA00023163"/>
    </source>
</evidence>
<dbReference type="GO" id="GO:0000122">
    <property type="term" value="P:negative regulation of transcription by RNA polymerase II"/>
    <property type="evidence" value="ECO:0007669"/>
    <property type="project" value="TreeGrafter"/>
</dbReference>
<keyword evidence="8" id="KW-0539">Nucleus</keyword>
<dbReference type="SUPFAM" id="SSF48508">
    <property type="entry name" value="Nuclear receptor ligand-binding domain"/>
    <property type="match status" value="2"/>
</dbReference>
<feature type="domain" description="Nuclear receptor" evidence="10">
    <location>
        <begin position="300"/>
        <end position="376"/>
    </location>
</feature>
<evidence type="ECO:0000256" key="2">
    <source>
        <dbReference type="ARBA" id="ARBA00022771"/>
    </source>
</evidence>
<dbReference type="Proteomes" id="UP000728032">
    <property type="component" value="Unassembled WGS sequence"/>
</dbReference>
<dbReference type="GO" id="GO:0030154">
    <property type="term" value="P:cell differentiation"/>
    <property type="evidence" value="ECO:0007669"/>
    <property type="project" value="TreeGrafter"/>
</dbReference>
<keyword evidence="4" id="KW-0805">Transcription regulation</keyword>
<dbReference type="GO" id="GO:0008270">
    <property type="term" value="F:zinc ion binding"/>
    <property type="evidence" value="ECO:0007669"/>
    <property type="project" value="UniProtKB-KW"/>
</dbReference>
<dbReference type="OrthoDB" id="6352325at2759"/>
<organism evidence="12">
    <name type="scientific">Oppiella nova</name>
    <dbReference type="NCBI Taxonomy" id="334625"/>
    <lineage>
        <taxon>Eukaryota</taxon>
        <taxon>Metazoa</taxon>
        <taxon>Ecdysozoa</taxon>
        <taxon>Arthropoda</taxon>
        <taxon>Chelicerata</taxon>
        <taxon>Arachnida</taxon>
        <taxon>Acari</taxon>
        <taxon>Acariformes</taxon>
        <taxon>Sarcoptiformes</taxon>
        <taxon>Oribatida</taxon>
        <taxon>Brachypylina</taxon>
        <taxon>Oppioidea</taxon>
        <taxon>Oppiidae</taxon>
        <taxon>Oppiella</taxon>
    </lineage>
</organism>
<evidence type="ECO:0000313" key="13">
    <source>
        <dbReference type="Proteomes" id="UP000728032"/>
    </source>
</evidence>
<evidence type="ECO:0000256" key="4">
    <source>
        <dbReference type="ARBA" id="ARBA00023015"/>
    </source>
</evidence>
<dbReference type="GO" id="GO:0004879">
    <property type="term" value="F:nuclear receptor activity"/>
    <property type="evidence" value="ECO:0007669"/>
    <property type="project" value="TreeGrafter"/>
</dbReference>
<dbReference type="Gene3D" id="3.30.50.10">
    <property type="entry name" value="Erythroid Transcription Factor GATA-1, subunit A"/>
    <property type="match status" value="2"/>
</dbReference>
<keyword evidence="7" id="KW-0675">Receptor</keyword>
<keyword evidence="6" id="KW-0804">Transcription</keyword>
<evidence type="ECO:0000313" key="12">
    <source>
        <dbReference type="EMBL" id="CAD7638270.1"/>
    </source>
</evidence>
<evidence type="ECO:0000259" key="10">
    <source>
        <dbReference type="PROSITE" id="PS51030"/>
    </source>
</evidence>
<evidence type="ECO:0000256" key="7">
    <source>
        <dbReference type="ARBA" id="ARBA00023170"/>
    </source>
</evidence>
<evidence type="ECO:0000256" key="1">
    <source>
        <dbReference type="ARBA" id="ARBA00022723"/>
    </source>
</evidence>
<keyword evidence="13" id="KW-1185">Reference proteome</keyword>
<keyword evidence="5" id="KW-0238">DNA-binding</keyword>
<dbReference type="PRINTS" id="PR00398">
    <property type="entry name" value="STRDHORMONER"/>
</dbReference>
<dbReference type="GO" id="GO:0000978">
    <property type="term" value="F:RNA polymerase II cis-regulatory region sequence-specific DNA binding"/>
    <property type="evidence" value="ECO:0007669"/>
    <property type="project" value="TreeGrafter"/>
</dbReference>
<feature type="domain" description="Nuclear receptor" evidence="10">
    <location>
        <begin position="1"/>
        <end position="70"/>
    </location>
</feature>
<evidence type="ECO:0000256" key="3">
    <source>
        <dbReference type="ARBA" id="ARBA00022833"/>
    </source>
</evidence>
<name>A0A7R9LAV5_9ACAR</name>
<dbReference type="InterPro" id="IPR001723">
    <property type="entry name" value="Nuclear_hrmn_rcpt"/>
</dbReference>
<dbReference type="PROSITE" id="PS51030">
    <property type="entry name" value="NUCLEAR_REC_DBD_2"/>
    <property type="match status" value="2"/>
</dbReference>
<dbReference type="SMART" id="SM00399">
    <property type="entry name" value="ZnF_C4"/>
    <property type="match status" value="2"/>
</dbReference>
<dbReference type="GO" id="GO:0045944">
    <property type="term" value="P:positive regulation of transcription by RNA polymerase II"/>
    <property type="evidence" value="ECO:0007669"/>
    <property type="project" value="TreeGrafter"/>
</dbReference>
<dbReference type="Pfam" id="PF00105">
    <property type="entry name" value="zf-C4"/>
    <property type="match status" value="2"/>
</dbReference>
<gene>
    <name evidence="12" type="ORF">ONB1V03_LOCUS1310</name>
</gene>
<feature type="domain" description="NR LBD" evidence="11">
    <location>
        <begin position="488"/>
        <end position="639"/>
    </location>
</feature>
<dbReference type="EMBL" id="CAJPVJ010000210">
    <property type="protein sequence ID" value="CAG2161706.1"/>
    <property type="molecule type" value="Genomic_DNA"/>
</dbReference>
<evidence type="ECO:0008006" key="14">
    <source>
        <dbReference type="Google" id="ProtNLM"/>
    </source>
</evidence>
<dbReference type="CDD" id="cd06916">
    <property type="entry name" value="NR_DBD_like"/>
    <property type="match status" value="1"/>
</dbReference>
<dbReference type="PANTHER" id="PTHR24082">
    <property type="entry name" value="NUCLEAR HORMONE RECEPTOR"/>
    <property type="match status" value="1"/>
</dbReference>
<reference evidence="12" key="1">
    <citation type="submission" date="2020-11" db="EMBL/GenBank/DDBJ databases">
        <authorList>
            <person name="Tran Van P."/>
        </authorList>
    </citation>
    <scope>NUCLEOTIDE SEQUENCE</scope>
</reference>
<dbReference type="SUPFAM" id="SSF57716">
    <property type="entry name" value="Glucocorticoid receptor-like (DNA-binding domain)"/>
    <property type="match status" value="2"/>
</dbReference>
<accession>A0A7R9LAV5</accession>
<dbReference type="EMBL" id="OC915035">
    <property type="protein sequence ID" value="CAD7638270.1"/>
    <property type="molecule type" value="Genomic_DNA"/>
</dbReference>
<evidence type="ECO:0000259" key="11">
    <source>
        <dbReference type="PROSITE" id="PS51843"/>
    </source>
</evidence>
<dbReference type="InterPro" id="IPR035500">
    <property type="entry name" value="NHR-like_dom_sf"/>
</dbReference>
<dbReference type="InterPro" id="IPR013088">
    <property type="entry name" value="Znf_NHR/GATA"/>
</dbReference>
<keyword evidence="2" id="KW-0863">Zinc-finger</keyword>
<evidence type="ECO:0000256" key="5">
    <source>
        <dbReference type="ARBA" id="ARBA00023125"/>
    </source>
</evidence>
<keyword evidence="3" id="KW-0862">Zinc</keyword>
<dbReference type="Gene3D" id="1.10.565.10">
    <property type="entry name" value="Retinoid X Receptor"/>
    <property type="match status" value="2"/>
</dbReference>
<feature type="region of interest" description="Disordered" evidence="9">
    <location>
        <begin position="393"/>
        <end position="424"/>
    </location>
</feature>